<evidence type="ECO:0000256" key="1">
    <source>
        <dbReference type="ARBA" id="ARBA00043985"/>
    </source>
</evidence>
<dbReference type="Proteomes" id="UP000028252">
    <property type="component" value="Unassembled WGS sequence"/>
</dbReference>
<gene>
    <name evidence="3" type="ORF">ADIMK_1493</name>
</gene>
<reference evidence="3 4" key="1">
    <citation type="submission" date="2014-04" db="EMBL/GenBank/DDBJ databases">
        <title>Marinobacterium kochiensis sp. nov., isolated from sediment sample collected from Kochi backwaters in Kerala, India.</title>
        <authorList>
            <person name="Singh A."/>
            <person name="Pinnaka A.K."/>
        </authorList>
    </citation>
    <scope>NUCLEOTIDE SEQUENCE [LARGE SCALE GENOMIC DNA]</scope>
    <source>
        <strain evidence="3 4">AK27</strain>
    </source>
</reference>
<dbReference type="eggNOG" id="COG1842">
    <property type="taxonomic scope" value="Bacteria"/>
</dbReference>
<dbReference type="PANTHER" id="PTHR31088:SF6">
    <property type="entry name" value="PHAGE SHOCK PROTEIN A"/>
    <property type="match status" value="1"/>
</dbReference>
<dbReference type="OrthoDB" id="6649369at2"/>
<comment type="caution">
    <text evidence="3">The sequence shown here is derived from an EMBL/GenBank/DDBJ whole genome shotgun (WGS) entry which is preliminary data.</text>
</comment>
<dbReference type="GO" id="GO:0009271">
    <property type="term" value="P:phage shock"/>
    <property type="evidence" value="ECO:0007669"/>
    <property type="project" value="TreeGrafter"/>
</dbReference>
<evidence type="ECO:0000256" key="2">
    <source>
        <dbReference type="SAM" id="Coils"/>
    </source>
</evidence>
<dbReference type="EMBL" id="JMQN01000018">
    <property type="protein sequence ID" value="KEA64247.1"/>
    <property type="molecule type" value="Genomic_DNA"/>
</dbReference>
<sequence length="217" mass="23435">MSEGLFKRIGRLVSASANSLVDSLENAAPSAVMEEAIREIDRAISEVRAQLGKVEAARYLSAKSLNSDNTRHAELQQQISLAVAQGRDDLAEAAISRQMDIEAMIPVVEKSIADSDAEIKELNAYIQALQAKKREMQETLSEYTKASGAAVQAEHAGSATVETQVEQATDAFNRILNTAGAPGVSSGDERKLAELDQLARQNRIQERLARVKSQADG</sequence>
<accession>A0A081G0E2</accession>
<dbReference type="RefSeq" id="WP_036185746.1">
    <property type="nucleotide sequence ID" value="NZ_JMQN01000018.1"/>
</dbReference>
<feature type="coiled-coil region" evidence="2">
    <location>
        <begin position="112"/>
        <end position="146"/>
    </location>
</feature>
<dbReference type="PATRIC" id="fig|1232683.4.peg.1472"/>
<name>A0A081G0E2_9GAMM</name>
<proteinExistence type="inferred from homology"/>
<keyword evidence="4" id="KW-1185">Reference proteome</keyword>
<dbReference type="AlphaFoldDB" id="A0A081G0E2"/>
<dbReference type="Pfam" id="PF04012">
    <property type="entry name" value="PspA_IM30"/>
    <property type="match status" value="1"/>
</dbReference>
<keyword evidence="2" id="KW-0175">Coiled coil</keyword>
<dbReference type="InterPro" id="IPR007157">
    <property type="entry name" value="PspA_VIPP1"/>
</dbReference>
<comment type="similarity">
    <text evidence="1">Belongs to the PspA/Vipp/IM30 family.</text>
</comment>
<dbReference type="GO" id="GO:0005829">
    <property type="term" value="C:cytosol"/>
    <property type="evidence" value="ECO:0007669"/>
    <property type="project" value="TreeGrafter"/>
</dbReference>
<dbReference type="PANTHER" id="PTHR31088">
    <property type="entry name" value="MEMBRANE-ASSOCIATED PROTEIN VIPP1, CHLOROPLASTIC"/>
    <property type="match status" value="1"/>
</dbReference>
<evidence type="ECO:0000313" key="4">
    <source>
        <dbReference type="Proteomes" id="UP000028252"/>
    </source>
</evidence>
<evidence type="ECO:0000313" key="3">
    <source>
        <dbReference type="EMBL" id="KEA64247.1"/>
    </source>
</evidence>
<protein>
    <submittedName>
        <fullName evidence="3">Phage shock protein A</fullName>
    </submittedName>
</protein>
<organism evidence="3 4">
    <name type="scientific">Marinobacterium lacunae</name>
    <dbReference type="NCBI Taxonomy" id="1232683"/>
    <lineage>
        <taxon>Bacteria</taxon>
        <taxon>Pseudomonadati</taxon>
        <taxon>Pseudomonadota</taxon>
        <taxon>Gammaproteobacteria</taxon>
        <taxon>Oceanospirillales</taxon>
        <taxon>Oceanospirillaceae</taxon>
        <taxon>Marinobacterium</taxon>
    </lineage>
</organism>
<dbReference type="STRING" id="1232683.ADIMK_1493"/>